<dbReference type="InterPro" id="IPR036390">
    <property type="entry name" value="WH_DNA-bd_sf"/>
</dbReference>
<dbReference type="Pfam" id="PF09339">
    <property type="entry name" value="HTH_IclR"/>
    <property type="match status" value="1"/>
</dbReference>
<dbReference type="EMBL" id="RHHU01000010">
    <property type="protein sequence ID" value="RNB83791.1"/>
    <property type="molecule type" value="Genomic_DNA"/>
</dbReference>
<proteinExistence type="predicted"/>
<evidence type="ECO:0000313" key="6">
    <source>
        <dbReference type="EMBL" id="RNB83791.1"/>
    </source>
</evidence>
<dbReference type="Gene3D" id="1.10.10.10">
    <property type="entry name" value="Winged helix-like DNA-binding domain superfamily/Winged helix DNA-binding domain"/>
    <property type="match status" value="1"/>
</dbReference>
<name>A0A3M8D819_9BACL</name>
<gene>
    <name evidence="6" type="ORF">EDM59_14785</name>
</gene>
<dbReference type="InterPro" id="IPR005471">
    <property type="entry name" value="Tscrpt_reg_IclR_N"/>
</dbReference>
<dbReference type="InterPro" id="IPR014757">
    <property type="entry name" value="Tscrpt_reg_IclR_C"/>
</dbReference>
<sequence>MIRSCANLLGGRSLEERRNHIPMSAEKTLDILDLFDFDTRALSVPQIADKLGQPQSSVYRHLRLLKEKGYVMESANGHYSLGYRFLKLAKIVRLDMNISAIAQPVMRSLTKDTGETSILLVHSNLQAVCLEAVPSHQPIKVSSEQGQIVPLYGGASSKALLAYLGDEVLEGLFAAGHVRKHTDQTITDLAALRADLVDIRAKGYAFSDGEIDEGVVSYGVPILDSNQQVAASLSIAGPRDRMLEKDGKELVAMLKAAVESIQRYL</sequence>
<dbReference type="InterPro" id="IPR050707">
    <property type="entry name" value="HTH_MetabolicPath_Reg"/>
</dbReference>
<keyword evidence="1" id="KW-0805">Transcription regulation</keyword>
<dbReference type="InterPro" id="IPR029016">
    <property type="entry name" value="GAF-like_dom_sf"/>
</dbReference>
<comment type="caution">
    <text evidence="6">The sequence shown here is derived from an EMBL/GenBank/DDBJ whole genome shotgun (WGS) entry which is preliminary data.</text>
</comment>
<evidence type="ECO:0000256" key="1">
    <source>
        <dbReference type="ARBA" id="ARBA00023015"/>
    </source>
</evidence>
<evidence type="ECO:0000313" key="7">
    <source>
        <dbReference type="Proteomes" id="UP000269573"/>
    </source>
</evidence>
<dbReference type="AlphaFoldDB" id="A0A3M8D819"/>
<dbReference type="CDD" id="cd00090">
    <property type="entry name" value="HTH_ARSR"/>
    <property type="match status" value="1"/>
</dbReference>
<dbReference type="GO" id="GO:0003700">
    <property type="term" value="F:DNA-binding transcription factor activity"/>
    <property type="evidence" value="ECO:0007669"/>
    <property type="project" value="TreeGrafter"/>
</dbReference>
<feature type="domain" description="HTH iclR-type" evidence="4">
    <location>
        <begin position="22"/>
        <end position="83"/>
    </location>
</feature>
<reference evidence="6 7" key="1">
    <citation type="submission" date="2018-10" db="EMBL/GenBank/DDBJ databases">
        <title>Phylogenomics of Brevibacillus.</title>
        <authorList>
            <person name="Dunlap C."/>
        </authorList>
    </citation>
    <scope>NUCLEOTIDE SEQUENCE [LARGE SCALE GENOMIC DNA]</scope>
    <source>
        <strain evidence="6 7">JCM 15774</strain>
    </source>
</reference>
<accession>A0A3M8D819</accession>
<dbReference type="InterPro" id="IPR036388">
    <property type="entry name" value="WH-like_DNA-bd_sf"/>
</dbReference>
<dbReference type="PROSITE" id="PS51077">
    <property type="entry name" value="HTH_ICLR"/>
    <property type="match status" value="1"/>
</dbReference>
<evidence type="ECO:0000256" key="2">
    <source>
        <dbReference type="ARBA" id="ARBA00023125"/>
    </source>
</evidence>
<dbReference type="GO" id="GO:0045892">
    <property type="term" value="P:negative regulation of DNA-templated transcription"/>
    <property type="evidence" value="ECO:0007669"/>
    <property type="project" value="TreeGrafter"/>
</dbReference>
<dbReference type="Proteomes" id="UP000269573">
    <property type="component" value="Unassembled WGS sequence"/>
</dbReference>
<keyword evidence="2" id="KW-0238">DNA-binding</keyword>
<dbReference type="SUPFAM" id="SSF55781">
    <property type="entry name" value="GAF domain-like"/>
    <property type="match status" value="1"/>
</dbReference>
<dbReference type="PROSITE" id="PS51078">
    <property type="entry name" value="ICLR_ED"/>
    <property type="match status" value="1"/>
</dbReference>
<evidence type="ECO:0000259" key="4">
    <source>
        <dbReference type="PROSITE" id="PS51077"/>
    </source>
</evidence>
<keyword evidence="7" id="KW-1185">Reference proteome</keyword>
<dbReference type="SUPFAM" id="SSF46785">
    <property type="entry name" value="Winged helix' DNA-binding domain"/>
    <property type="match status" value="1"/>
</dbReference>
<dbReference type="PANTHER" id="PTHR30136:SF35">
    <property type="entry name" value="HTH-TYPE TRANSCRIPTIONAL REGULATOR RV1719"/>
    <property type="match status" value="1"/>
</dbReference>
<feature type="domain" description="IclR-ED" evidence="5">
    <location>
        <begin position="84"/>
        <end position="265"/>
    </location>
</feature>
<keyword evidence="3" id="KW-0804">Transcription</keyword>
<protein>
    <submittedName>
        <fullName evidence="6">IclR family transcriptional regulator</fullName>
    </submittedName>
</protein>
<dbReference type="Gene3D" id="3.30.450.40">
    <property type="match status" value="1"/>
</dbReference>
<dbReference type="SMART" id="SM00346">
    <property type="entry name" value="HTH_ICLR"/>
    <property type="match status" value="1"/>
</dbReference>
<organism evidence="6 7">
    <name type="scientific">Brevibacillus nitrificans</name>
    <dbReference type="NCBI Taxonomy" id="651560"/>
    <lineage>
        <taxon>Bacteria</taxon>
        <taxon>Bacillati</taxon>
        <taxon>Bacillota</taxon>
        <taxon>Bacilli</taxon>
        <taxon>Bacillales</taxon>
        <taxon>Paenibacillaceae</taxon>
        <taxon>Brevibacillus</taxon>
    </lineage>
</organism>
<dbReference type="InterPro" id="IPR011991">
    <property type="entry name" value="ArsR-like_HTH"/>
</dbReference>
<dbReference type="GO" id="GO:0003677">
    <property type="term" value="F:DNA binding"/>
    <property type="evidence" value="ECO:0007669"/>
    <property type="project" value="UniProtKB-KW"/>
</dbReference>
<dbReference type="Pfam" id="PF01614">
    <property type="entry name" value="IclR_C"/>
    <property type="match status" value="1"/>
</dbReference>
<evidence type="ECO:0000259" key="5">
    <source>
        <dbReference type="PROSITE" id="PS51078"/>
    </source>
</evidence>
<evidence type="ECO:0000256" key="3">
    <source>
        <dbReference type="ARBA" id="ARBA00023163"/>
    </source>
</evidence>
<dbReference type="PANTHER" id="PTHR30136">
    <property type="entry name" value="HELIX-TURN-HELIX TRANSCRIPTIONAL REGULATOR, ICLR FAMILY"/>
    <property type="match status" value="1"/>
</dbReference>